<name>A0ABQ9GBS6_9NEOP</name>
<proteinExistence type="predicted"/>
<dbReference type="Proteomes" id="UP001159363">
    <property type="component" value="Chromosome 12"/>
</dbReference>
<reference evidence="1 2" key="1">
    <citation type="submission" date="2023-02" db="EMBL/GenBank/DDBJ databases">
        <title>LHISI_Scaffold_Assembly.</title>
        <authorList>
            <person name="Stuart O.P."/>
            <person name="Cleave R."/>
            <person name="Magrath M.J.L."/>
            <person name="Mikheyev A.S."/>
        </authorList>
    </citation>
    <scope>NUCLEOTIDE SEQUENCE [LARGE SCALE GENOMIC DNA]</scope>
    <source>
        <strain evidence="1">Daus_M_001</strain>
        <tissue evidence="1">Leg muscle</tissue>
    </source>
</reference>
<gene>
    <name evidence="1" type="ORF">PR048_028874</name>
</gene>
<dbReference type="EMBL" id="JARBHB010000013">
    <property type="protein sequence ID" value="KAJ8869865.1"/>
    <property type="molecule type" value="Genomic_DNA"/>
</dbReference>
<evidence type="ECO:0000313" key="2">
    <source>
        <dbReference type="Proteomes" id="UP001159363"/>
    </source>
</evidence>
<accession>A0ABQ9GBS6</accession>
<comment type="caution">
    <text evidence="1">The sequence shown here is derived from an EMBL/GenBank/DDBJ whole genome shotgun (WGS) entry which is preliminary data.</text>
</comment>
<sequence length="97" mass="11358">MSVEFRGQQFVKFWELGAYDAQTTFIAAHVSEKLKVCRAMFVRTLSISTKRVDTALKKVRSDSVIDKRGKKQDKQTLQEERNRHIDIGEEARRLMRN</sequence>
<keyword evidence="2" id="KW-1185">Reference proteome</keyword>
<protein>
    <submittedName>
        <fullName evidence="1">Uncharacterized protein</fullName>
    </submittedName>
</protein>
<evidence type="ECO:0000313" key="1">
    <source>
        <dbReference type="EMBL" id="KAJ8869865.1"/>
    </source>
</evidence>
<organism evidence="1 2">
    <name type="scientific">Dryococelus australis</name>
    <dbReference type="NCBI Taxonomy" id="614101"/>
    <lineage>
        <taxon>Eukaryota</taxon>
        <taxon>Metazoa</taxon>
        <taxon>Ecdysozoa</taxon>
        <taxon>Arthropoda</taxon>
        <taxon>Hexapoda</taxon>
        <taxon>Insecta</taxon>
        <taxon>Pterygota</taxon>
        <taxon>Neoptera</taxon>
        <taxon>Polyneoptera</taxon>
        <taxon>Phasmatodea</taxon>
        <taxon>Verophasmatodea</taxon>
        <taxon>Anareolatae</taxon>
        <taxon>Phasmatidae</taxon>
        <taxon>Eurycanthinae</taxon>
        <taxon>Dryococelus</taxon>
    </lineage>
</organism>